<organism evidence="3 4">
    <name type="scientific">Gambusia affinis</name>
    <name type="common">Western mosquitofish</name>
    <name type="synonym">Heterandria affinis</name>
    <dbReference type="NCBI Taxonomy" id="33528"/>
    <lineage>
        <taxon>Eukaryota</taxon>
        <taxon>Metazoa</taxon>
        <taxon>Chordata</taxon>
        <taxon>Craniata</taxon>
        <taxon>Vertebrata</taxon>
        <taxon>Euteleostomi</taxon>
        <taxon>Actinopterygii</taxon>
        <taxon>Neopterygii</taxon>
        <taxon>Teleostei</taxon>
        <taxon>Neoteleostei</taxon>
        <taxon>Acanthomorphata</taxon>
        <taxon>Ovalentaria</taxon>
        <taxon>Atherinomorphae</taxon>
        <taxon>Cyprinodontiformes</taxon>
        <taxon>Poeciliidae</taxon>
        <taxon>Poeciliinae</taxon>
        <taxon>Gambusia</taxon>
    </lineage>
</organism>
<gene>
    <name evidence="3" type="ORF">CCH79_00009326</name>
</gene>
<reference evidence="3 4" key="1">
    <citation type="journal article" date="2018" name="G3 (Bethesda)">
        <title>A High-Quality Reference Genome for the Invasive Mosquitofish Gambusia affinis Using a Chicago Library.</title>
        <authorList>
            <person name="Hoffberg S.L."/>
            <person name="Troendle N.J."/>
            <person name="Glenn T.C."/>
            <person name="Mahmud O."/>
            <person name="Louha S."/>
            <person name="Chalopin D."/>
            <person name="Bennetzen J.L."/>
            <person name="Mauricio R."/>
        </authorList>
    </citation>
    <scope>NUCLEOTIDE SEQUENCE [LARGE SCALE GENOMIC DNA]</scope>
    <source>
        <strain evidence="3">NE01/NJP1002.9</strain>
        <tissue evidence="3">Muscle</tissue>
    </source>
</reference>
<dbReference type="AlphaFoldDB" id="A0A315W4P3"/>
<feature type="transmembrane region" description="Helical" evidence="2">
    <location>
        <begin position="354"/>
        <end position="374"/>
    </location>
</feature>
<keyword evidence="2" id="KW-1133">Transmembrane helix</keyword>
<protein>
    <submittedName>
        <fullName evidence="3">Uncharacterized protein</fullName>
    </submittedName>
</protein>
<evidence type="ECO:0000313" key="4">
    <source>
        <dbReference type="Proteomes" id="UP000250572"/>
    </source>
</evidence>
<sequence>MRPVYISLARPSAVSVRRNSDSITSMLCAESSGMFPLSSADVGSPSCLSGDSGGWTPLCSFEGISVRLCAAWRNHIEEHTRDGVLQLCCSTEVLRSDAILQILFGLDEANLHLCKLEGTAREEEEDESNLPATFLVGIEATDEMDELLGDELFGHDELQLVEVSPLLLCQHRHRLQIATENKAKSQLNSSSSIILHPYRATNTHTSKAIRNGLQGLHSCFCTILHIQPVEQLDDVSIQPKQPSRQQATANNVSHRLCSTHSRSLNPDVGELVRDSDQHGLVNPIEEVVVDLGVLRHTAQQLVDQLAGSETHCMTVGFVRLNGEMEEKKSNSFYQIKDKKFHTSHQKVEDETQKWMIIFIFLLLFFFFLLLILCIGQRLETCGKLGHKLDHIFNSRLSFVHNHCILQVVDKLFMEQSLVLKLEEEMKHVADDSYGTPLCMFIQLITRTPETLLLLPSVQRSGAGQHCSSEPLQQLSPIHTPLSAPAPRQVVGLYALILPIRIRKNIYICWQQDRLGWRKRVPDGLPACDLRDHRAASRRRAGQQPERTRRAPTIYRRIPGDAERGSARGGMRCTSGRIISDNPPVLGSSPGREREREREVVGGSIMATGAGKAAQSPGPGSTVNGTAAELATIEQELYDYQMHSKMCKKIAQLTKVRSSADSACERGAPPDAHLSG</sequence>
<keyword evidence="2" id="KW-0472">Membrane</keyword>
<comment type="caution">
    <text evidence="3">The sequence shown here is derived from an EMBL/GenBank/DDBJ whole genome shotgun (WGS) entry which is preliminary data.</text>
</comment>
<proteinExistence type="predicted"/>
<evidence type="ECO:0000256" key="1">
    <source>
        <dbReference type="SAM" id="MobiDB-lite"/>
    </source>
</evidence>
<evidence type="ECO:0000313" key="3">
    <source>
        <dbReference type="EMBL" id="PWA30589.1"/>
    </source>
</evidence>
<dbReference type="EMBL" id="NHOQ01000347">
    <property type="protein sequence ID" value="PWA30589.1"/>
    <property type="molecule type" value="Genomic_DNA"/>
</dbReference>
<feature type="region of interest" description="Disordered" evidence="1">
    <location>
        <begin position="559"/>
        <end position="594"/>
    </location>
</feature>
<accession>A0A315W4P3</accession>
<dbReference type="Proteomes" id="UP000250572">
    <property type="component" value="Unassembled WGS sequence"/>
</dbReference>
<name>A0A315W4P3_GAMAF</name>
<evidence type="ECO:0000256" key="2">
    <source>
        <dbReference type="SAM" id="Phobius"/>
    </source>
</evidence>
<keyword evidence="4" id="KW-1185">Reference proteome</keyword>
<keyword evidence="2" id="KW-0812">Transmembrane</keyword>